<reference evidence="3 4" key="1">
    <citation type="submission" date="2019-10" db="EMBL/GenBank/DDBJ databases">
        <title>Dictyobacter vulcani sp. nov., within the class Ktedonobacteria, isolated from soil of volcanic Mt. Zao.</title>
        <authorList>
            <person name="Zheng Y."/>
            <person name="Wang C.M."/>
            <person name="Sakai Y."/>
            <person name="Abe K."/>
            <person name="Yokota A."/>
            <person name="Yabe S."/>
        </authorList>
    </citation>
    <scope>NUCLEOTIDE SEQUENCE [LARGE SCALE GENOMIC DNA]</scope>
    <source>
        <strain evidence="3 4">W12</strain>
    </source>
</reference>
<dbReference type="EMBL" id="BKZW01000001">
    <property type="protein sequence ID" value="GER87433.1"/>
    <property type="molecule type" value="Genomic_DNA"/>
</dbReference>
<evidence type="ECO:0000313" key="4">
    <source>
        <dbReference type="Proteomes" id="UP000326912"/>
    </source>
</evidence>
<feature type="domain" description="AB hydrolase-1" evidence="2">
    <location>
        <begin position="11"/>
        <end position="120"/>
    </location>
</feature>
<dbReference type="SUPFAM" id="SSF53474">
    <property type="entry name" value="alpha/beta-Hydrolases"/>
    <property type="match status" value="1"/>
</dbReference>
<gene>
    <name evidence="3" type="ORF">KDW_15950</name>
</gene>
<dbReference type="Pfam" id="PF00561">
    <property type="entry name" value="Abhydrolase_1"/>
    <property type="match status" value="1"/>
</dbReference>
<keyword evidence="4" id="KW-1185">Reference proteome</keyword>
<dbReference type="Gene3D" id="3.40.50.1820">
    <property type="entry name" value="alpha/beta hydrolase"/>
    <property type="match status" value="1"/>
</dbReference>
<organism evidence="3 4">
    <name type="scientific">Dictyobacter vulcani</name>
    <dbReference type="NCBI Taxonomy" id="2607529"/>
    <lineage>
        <taxon>Bacteria</taxon>
        <taxon>Bacillati</taxon>
        <taxon>Chloroflexota</taxon>
        <taxon>Ktedonobacteria</taxon>
        <taxon>Ktedonobacterales</taxon>
        <taxon>Dictyobacteraceae</taxon>
        <taxon>Dictyobacter</taxon>
    </lineage>
</organism>
<dbReference type="RefSeq" id="WP_162005039.1">
    <property type="nucleotide sequence ID" value="NZ_BKZW01000001.1"/>
</dbReference>
<dbReference type="InterPro" id="IPR050266">
    <property type="entry name" value="AB_hydrolase_sf"/>
</dbReference>
<dbReference type="Proteomes" id="UP000326912">
    <property type="component" value="Unassembled WGS sequence"/>
</dbReference>
<accession>A0A5J4KI64</accession>
<protein>
    <recommendedName>
        <fullName evidence="2">AB hydrolase-1 domain-containing protein</fullName>
    </recommendedName>
</protein>
<comment type="caution">
    <text evidence="3">The sequence shown here is derived from an EMBL/GenBank/DDBJ whole genome shotgun (WGS) entry which is preliminary data.</text>
</comment>
<name>A0A5J4KI64_9CHLR</name>
<dbReference type="InterPro" id="IPR029058">
    <property type="entry name" value="AB_hydrolase_fold"/>
</dbReference>
<evidence type="ECO:0000313" key="3">
    <source>
        <dbReference type="EMBL" id="GER87433.1"/>
    </source>
</evidence>
<feature type="region of interest" description="Disordered" evidence="1">
    <location>
        <begin position="285"/>
        <end position="313"/>
    </location>
</feature>
<dbReference type="PANTHER" id="PTHR43798">
    <property type="entry name" value="MONOACYLGLYCEROL LIPASE"/>
    <property type="match status" value="1"/>
</dbReference>
<feature type="compositionally biased region" description="Basic residues" evidence="1">
    <location>
        <begin position="288"/>
        <end position="300"/>
    </location>
</feature>
<sequence length="313" mass="36058">MLRYRLEGSGPPLLLIHGWGVTYAIWQNLAPLLKPHFQVIMVELPGLGGSSDVIVQEPYYQGCAEAIEEVRQELGIEKWAMLAYSTGTRAAEAYIKRYPQSVSHAIFLCPTYILEIWAVFLRLLDAPHSPSLMQWVFSDWRLHSLVRTFGFNGQRHDYTYAWKNEIEIQPLDILVRSLCEMPGQGRTPFSVPSVPTLFIWGGRDALIARPRHLGPQDVVIPANHSAPMLAAPAVAEVVIPYVLEGRIVTVGKTRSKILRRSLRLNRGQKKVRFMKNRRILSFREKQTPQRRRFSLQKRKSSLQTQQRRFRKNY</sequence>
<dbReference type="InterPro" id="IPR000073">
    <property type="entry name" value="AB_hydrolase_1"/>
</dbReference>
<evidence type="ECO:0000259" key="2">
    <source>
        <dbReference type="Pfam" id="PF00561"/>
    </source>
</evidence>
<evidence type="ECO:0000256" key="1">
    <source>
        <dbReference type="SAM" id="MobiDB-lite"/>
    </source>
</evidence>
<proteinExistence type="predicted"/>
<dbReference type="AlphaFoldDB" id="A0A5J4KI64"/>